<keyword evidence="2" id="KW-1185">Reference proteome</keyword>
<sequence length="62" mass="7248">MKNTKKIHLITEIDKDILFILDESEGNVAGPDQVVIDTFDIWLFCTYAAYWQCGRIRFCTFT</sequence>
<comment type="caution">
    <text evidence="1">The sequence shown here is derived from an EMBL/GenBank/DDBJ whole genome shotgun (WGS) entry which is preliminary data.</text>
</comment>
<evidence type="ECO:0000313" key="2">
    <source>
        <dbReference type="Proteomes" id="UP000240382"/>
    </source>
</evidence>
<protein>
    <submittedName>
        <fullName evidence="1">Uncharacterized protein</fullName>
    </submittedName>
</protein>
<dbReference type="EMBL" id="PYQT01000021">
    <property type="protein sequence ID" value="PSY40266.1"/>
    <property type="molecule type" value="Genomic_DNA"/>
</dbReference>
<evidence type="ECO:0000313" key="1">
    <source>
        <dbReference type="EMBL" id="PSY40266.1"/>
    </source>
</evidence>
<dbReference type="Proteomes" id="UP000240382">
    <property type="component" value="Unassembled WGS sequence"/>
</dbReference>
<reference evidence="1 2" key="1">
    <citation type="submission" date="2018-03" db="EMBL/GenBank/DDBJ databases">
        <title>Whole Genome Sequencing of Escherichia coli isolates from wildlife.</title>
        <authorList>
            <person name="Whitehouse C.A."/>
            <person name="Lacher D.W."/>
            <person name="Mammel M.K."/>
            <person name="Barnaba T."/>
            <person name="Lorch J.M."/>
        </authorList>
    </citation>
    <scope>NUCLEOTIDE SEQUENCE [LARGE SCALE GENOMIC DNA]</scope>
    <source>
        <strain evidence="1 2">20507-2</strain>
    </source>
</reference>
<proteinExistence type="predicted"/>
<gene>
    <name evidence="1" type="ORF">C7B09_17650</name>
</gene>
<accession>A0ABX5HFT6</accession>
<name>A0ABX5HFT6_ESCAL</name>
<organism evidence="1 2">
    <name type="scientific">Escherichia albertii</name>
    <dbReference type="NCBI Taxonomy" id="208962"/>
    <lineage>
        <taxon>Bacteria</taxon>
        <taxon>Pseudomonadati</taxon>
        <taxon>Pseudomonadota</taxon>
        <taxon>Gammaproteobacteria</taxon>
        <taxon>Enterobacterales</taxon>
        <taxon>Enterobacteriaceae</taxon>
        <taxon>Escherichia</taxon>
    </lineage>
</organism>